<comment type="caution">
    <text evidence="2">The sequence shown here is derived from an EMBL/GenBank/DDBJ whole genome shotgun (WGS) entry which is preliminary data.</text>
</comment>
<reference evidence="2 3" key="1">
    <citation type="submission" date="2018-07" db="EMBL/GenBank/DDBJ databases">
        <title>Genomic Encyclopedia of Type Strains, Phase III (KMG-III): the genomes of soil and plant-associated and newly described type strains.</title>
        <authorList>
            <person name="Whitman W."/>
        </authorList>
    </citation>
    <scope>NUCLEOTIDE SEQUENCE [LARGE SCALE GENOMIC DNA]</scope>
    <source>
        <strain evidence="2 3">CECT 8333</strain>
    </source>
</reference>
<dbReference type="PANTHER" id="PTHR43708">
    <property type="entry name" value="CONSERVED EXPRESSED OXIDOREDUCTASE (EUROFUNG)"/>
    <property type="match status" value="1"/>
</dbReference>
<evidence type="ECO:0000313" key="3">
    <source>
        <dbReference type="Proteomes" id="UP000253090"/>
    </source>
</evidence>
<dbReference type="EMBL" id="QPJW01000005">
    <property type="protein sequence ID" value="RCX19064.1"/>
    <property type="molecule type" value="Genomic_DNA"/>
</dbReference>
<dbReference type="AlphaFoldDB" id="A0A369BHA3"/>
<organism evidence="2 3">
    <name type="scientific">Fontibacillus phaseoli</name>
    <dbReference type="NCBI Taxonomy" id="1416533"/>
    <lineage>
        <taxon>Bacteria</taxon>
        <taxon>Bacillati</taxon>
        <taxon>Bacillota</taxon>
        <taxon>Bacilli</taxon>
        <taxon>Bacillales</taxon>
        <taxon>Paenibacillaceae</taxon>
        <taxon>Fontibacillus</taxon>
    </lineage>
</organism>
<accession>A0A369BHA3</accession>
<proteinExistence type="predicted"/>
<name>A0A369BHA3_9BACL</name>
<gene>
    <name evidence="2" type="ORF">DFP94_10580</name>
</gene>
<feature type="domain" description="Gfo/Idh/MocA-like oxidoreductase N-terminal" evidence="1">
    <location>
        <begin position="55"/>
        <end position="134"/>
    </location>
</feature>
<dbReference type="InterPro" id="IPR051317">
    <property type="entry name" value="Gfo/Idh/MocA_oxidoreduct"/>
</dbReference>
<dbReference type="Proteomes" id="UP000253090">
    <property type="component" value="Unassembled WGS sequence"/>
</dbReference>
<dbReference type="PANTHER" id="PTHR43708:SF4">
    <property type="entry name" value="OXIDOREDUCTASE YCEM-RELATED"/>
    <property type="match status" value="1"/>
</dbReference>
<dbReference type="Pfam" id="PF01408">
    <property type="entry name" value="GFO_IDH_MocA"/>
    <property type="match status" value="1"/>
</dbReference>
<keyword evidence="3" id="KW-1185">Reference proteome</keyword>
<sequence length="309" mass="35377">MVKKIGIIGLSEGNGHPYSFSAIVNGYNDIELKKSGWNVIYDYVTRRDPSEFGFSGFQITYAWTQNKEITDSLCNSCRIPNSMDEYEEMAGLVDGVIIARDDYESHYEIAKFFLEKNIPVFIDKPLTLNVTELRYFKPFLENGKLMSCSGMRYAKEVDQLRQDIITQKFDHIKLIRGTVIHSWEKYGIHLIDAILNLASFIPESVQCIESEFESMAITMSDGTLVQIDALGPIPLAFHIDVYGSQKITKIEISDNFSMFRRTLWHFFHFIESGKPAIPAYTTINAMRILMAGQLSKKEKRRVAIDEFSV</sequence>
<dbReference type="InterPro" id="IPR000683">
    <property type="entry name" value="Gfo/Idh/MocA-like_OxRdtase_N"/>
</dbReference>
<dbReference type="InterPro" id="IPR036291">
    <property type="entry name" value="NAD(P)-bd_dom_sf"/>
</dbReference>
<dbReference type="OrthoDB" id="128220at2"/>
<evidence type="ECO:0000313" key="2">
    <source>
        <dbReference type="EMBL" id="RCX19064.1"/>
    </source>
</evidence>
<protein>
    <submittedName>
        <fullName evidence="2">Putative dehydrogenase</fullName>
    </submittedName>
</protein>
<evidence type="ECO:0000259" key="1">
    <source>
        <dbReference type="Pfam" id="PF01408"/>
    </source>
</evidence>
<dbReference type="SUPFAM" id="SSF51735">
    <property type="entry name" value="NAD(P)-binding Rossmann-fold domains"/>
    <property type="match status" value="1"/>
</dbReference>
<dbReference type="RefSeq" id="WP_114497217.1">
    <property type="nucleotide sequence ID" value="NZ_QPJW01000005.1"/>
</dbReference>
<dbReference type="Gene3D" id="3.40.50.720">
    <property type="entry name" value="NAD(P)-binding Rossmann-like Domain"/>
    <property type="match status" value="1"/>
</dbReference>
<dbReference type="GO" id="GO:0000166">
    <property type="term" value="F:nucleotide binding"/>
    <property type="evidence" value="ECO:0007669"/>
    <property type="project" value="InterPro"/>
</dbReference>